<evidence type="ECO:0000256" key="1">
    <source>
        <dbReference type="ARBA" id="ARBA00004442"/>
    </source>
</evidence>
<evidence type="ECO:0000256" key="3">
    <source>
        <dbReference type="ARBA" id="ARBA00023237"/>
    </source>
</evidence>
<evidence type="ECO:0000256" key="4">
    <source>
        <dbReference type="SAM" id="SignalP"/>
    </source>
</evidence>
<gene>
    <name evidence="6" type="ORF">H9Q08_13520</name>
</gene>
<dbReference type="SUPFAM" id="SSF56935">
    <property type="entry name" value="Porins"/>
    <property type="match status" value="1"/>
</dbReference>
<organism evidence="6 7">
    <name type="scientific">Chryseobacterium indicum</name>
    <dbReference type="NCBI Taxonomy" id="2766954"/>
    <lineage>
        <taxon>Bacteria</taxon>
        <taxon>Pseudomonadati</taxon>
        <taxon>Bacteroidota</taxon>
        <taxon>Flavobacteriia</taxon>
        <taxon>Flavobacteriales</taxon>
        <taxon>Weeksellaceae</taxon>
        <taxon>Chryseobacterium group</taxon>
        <taxon>Chryseobacterium</taxon>
    </lineage>
</organism>
<evidence type="ECO:0000259" key="5">
    <source>
        <dbReference type="Pfam" id="PF14905"/>
    </source>
</evidence>
<keyword evidence="7" id="KW-1185">Reference proteome</keyword>
<feature type="domain" description="Outer membrane protein beta-barrel" evidence="5">
    <location>
        <begin position="294"/>
        <end position="714"/>
    </location>
</feature>
<comment type="caution">
    <text evidence="6">The sequence shown here is derived from an EMBL/GenBank/DDBJ whole genome shotgun (WGS) entry which is preliminary data.</text>
</comment>
<feature type="signal peptide" evidence="4">
    <location>
        <begin position="1"/>
        <end position="21"/>
    </location>
</feature>
<comment type="subcellular location">
    <subcellularLocation>
        <location evidence="1">Cell outer membrane</location>
    </subcellularLocation>
</comment>
<keyword evidence="3" id="KW-0998">Cell outer membrane</keyword>
<evidence type="ECO:0000313" key="7">
    <source>
        <dbReference type="Proteomes" id="UP001430374"/>
    </source>
</evidence>
<protein>
    <submittedName>
        <fullName evidence="6">Outer membrane beta-barrel protein</fullName>
    </submittedName>
</protein>
<keyword evidence="2" id="KW-0472">Membrane</keyword>
<evidence type="ECO:0000256" key="2">
    <source>
        <dbReference type="ARBA" id="ARBA00023136"/>
    </source>
</evidence>
<dbReference type="InterPro" id="IPR036942">
    <property type="entry name" value="Beta-barrel_TonB_sf"/>
</dbReference>
<keyword evidence="4" id="KW-0732">Signal</keyword>
<name>A0ABS9C834_9FLAO</name>
<dbReference type="InterPro" id="IPR041700">
    <property type="entry name" value="OMP_b-brl_3"/>
</dbReference>
<evidence type="ECO:0000313" key="6">
    <source>
        <dbReference type="EMBL" id="MCF2220314.1"/>
    </source>
</evidence>
<dbReference type="Gene3D" id="2.40.170.20">
    <property type="entry name" value="TonB-dependent receptor, beta-barrel domain"/>
    <property type="match status" value="1"/>
</dbReference>
<dbReference type="Pfam" id="PF14905">
    <property type="entry name" value="OMP_b-brl_3"/>
    <property type="match status" value="1"/>
</dbReference>
<proteinExistence type="predicted"/>
<dbReference type="RefSeq" id="WP_235131765.1">
    <property type="nucleotide sequence ID" value="NZ_JACSGT010000001.1"/>
</dbReference>
<dbReference type="EMBL" id="JACSGT010000001">
    <property type="protein sequence ID" value="MCF2220314.1"/>
    <property type="molecule type" value="Genomic_DNA"/>
</dbReference>
<feature type="chain" id="PRO_5046348567" evidence="4">
    <location>
        <begin position="22"/>
        <end position="739"/>
    </location>
</feature>
<sequence>MKIQKTQLILLFLTLSTITYAQKAKKDTIKSIQEITLIKRAFVKKNDRYVFDVAQSPLAKGNNGFDLLKSSPMVSSIDNKTLTILGKSNAVIYINGKKSQLNGESLLELLKNTPGENISKIEIITVPGSEFNVGANEGIINVVMKKRTSDGINGTFRMTNNQGYYNNPSSSVSVNYRKNKLGINVNTNYSQYTLRQAFVFSNGNQQNFTTSEGYMMVPTKSFGGNFDVNYDLNDHHFLSLSFDSREGNRNGQITDLVNNEYSFNGSGFNLNRNRTLSNTDETSASNSANLNYEWKTDDNGSNFNANIAYLHYTNKNYAYNNIYSINDQNENITRIKAFNQSIPQIIDNFSGTLDYAKKFKDELSLSVGGNFNSTKTDNDTRFTDFVSGNFVENQQQSNHFIYNEKITGLYATLAKTFNEKFSGKIGSRIEFTNATGDVVNKNESFTNNYSNILPYLNFNYEINKDHNISYTFSSRVSRPSFWAINPTRIYLTQNNYAQNNPFIKASSYYSQELNYMYKSAYFLTLDYMYVKDAQGQVPLQRTLPDGTVQIRYLGTNYGDHTQLTATVGLQKQFFKNIWNVNGYFNFYYVTYKGNVDTDPTTGDVFSPYILDLKKTYAFFQINNSIRLSSKKDWFVDVNYFYQTRRQIEYGKQIKLSSLDIGIKKIWDDWTVMVKASDIFRNFIFAIDNFQSNTGSFNNVYQDQYNRQVTLTVTYNFGNQKVKRIRDVESADNSIKSRTK</sequence>
<reference evidence="6" key="1">
    <citation type="submission" date="2021-08" db="EMBL/GenBank/DDBJ databases">
        <title>Complete genome sequence of Chryseobacterium sp strain PS-8.</title>
        <authorList>
            <person name="Das S.K."/>
        </authorList>
    </citation>
    <scope>NUCLEOTIDE SEQUENCE</scope>
    <source>
        <strain evidence="6">PS-8</strain>
    </source>
</reference>
<accession>A0ABS9C834</accession>
<dbReference type="Proteomes" id="UP001430374">
    <property type="component" value="Unassembled WGS sequence"/>
</dbReference>